<dbReference type="AlphaFoldDB" id="A0A7X7LTG8"/>
<organism evidence="1 2">
    <name type="scientific">Thauera phenolivorans</name>
    <dbReference type="NCBI Taxonomy" id="1792543"/>
    <lineage>
        <taxon>Bacteria</taxon>
        <taxon>Pseudomonadati</taxon>
        <taxon>Pseudomonadota</taxon>
        <taxon>Betaproteobacteria</taxon>
        <taxon>Rhodocyclales</taxon>
        <taxon>Zoogloeaceae</taxon>
        <taxon>Thauera</taxon>
    </lineage>
</organism>
<proteinExistence type="predicted"/>
<evidence type="ECO:0000313" key="2">
    <source>
        <dbReference type="Proteomes" id="UP000536534"/>
    </source>
</evidence>
<sequence length="189" mass="20226">MLLGWACTAAAVEGERVALCYNYGCLAEAEVRFDAAALEAIGAELGATGSATEERELLSLALGRLYAIAGTQTPVGADRAGNYLDLGVHGRMDCIDHSTSTTRMLRLLESRGWLRFHRVVEPQRRTRFILQHFSAAVEEIPPAEAGDAADGAVAVPVRYAIDSWFVNNGEAAVVLPLAEWLDGGGPNVQ</sequence>
<name>A0A7X7LTG8_9RHOO</name>
<comment type="caution">
    <text evidence="1">The sequence shown here is derived from an EMBL/GenBank/DDBJ whole genome shotgun (WGS) entry which is preliminary data.</text>
</comment>
<protein>
    <submittedName>
        <fullName evidence="1">Uncharacterized protein</fullName>
    </submittedName>
</protein>
<dbReference type="EMBL" id="JAAYYV010000040">
    <property type="protein sequence ID" value="NLF53086.1"/>
    <property type="molecule type" value="Genomic_DNA"/>
</dbReference>
<accession>A0A7X7LTG8</accession>
<dbReference type="Proteomes" id="UP000536534">
    <property type="component" value="Unassembled WGS sequence"/>
</dbReference>
<reference evidence="1 2" key="1">
    <citation type="journal article" date="2020" name="Biotechnol. Biofuels">
        <title>New insights from the biogas microbiome by comprehensive genome-resolved metagenomics of nearly 1600 species originating from multiple anaerobic digesters.</title>
        <authorList>
            <person name="Campanaro S."/>
            <person name="Treu L."/>
            <person name="Rodriguez-R L.M."/>
            <person name="Kovalovszki A."/>
            <person name="Ziels R.M."/>
            <person name="Maus I."/>
            <person name="Zhu X."/>
            <person name="Kougias P.G."/>
            <person name="Basile A."/>
            <person name="Luo G."/>
            <person name="Schluter A."/>
            <person name="Konstantinidis K.T."/>
            <person name="Angelidaki I."/>
        </authorList>
    </citation>
    <scope>NUCLEOTIDE SEQUENCE [LARGE SCALE GENOMIC DNA]</scope>
    <source>
        <strain evidence="1">AS06rmzACSIP_256</strain>
    </source>
</reference>
<gene>
    <name evidence="1" type="ORF">GX576_01530</name>
</gene>
<evidence type="ECO:0000313" key="1">
    <source>
        <dbReference type="EMBL" id="NLF53086.1"/>
    </source>
</evidence>